<evidence type="ECO:0000259" key="2">
    <source>
        <dbReference type="Pfam" id="PF07484"/>
    </source>
</evidence>
<dbReference type="AlphaFoldDB" id="A0A3M8CTT0"/>
<dbReference type="RefSeq" id="WP_122926681.1">
    <property type="nucleotide sequence ID" value="NZ_RHHU01000021.1"/>
</dbReference>
<dbReference type="Pfam" id="PF07484">
    <property type="entry name" value="Collar"/>
    <property type="match status" value="1"/>
</dbReference>
<reference evidence="3 4" key="1">
    <citation type="submission" date="2018-10" db="EMBL/GenBank/DDBJ databases">
        <title>Phylogenomics of Brevibacillus.</title>
        <authorList>
            <person name="Dunlap C."/>
        </authorList>
    </citation>
    <scope>NUCLEOTIDE SEQUENCE [LARGE SCALE GENOMIC DNA]</scope>
    <source>
        <strain evidence="3 4">JCM 15774</strain>
    </source>
</reference>
<gene>
    <name evidence="3" type="ORF">EDM59_28165</name>
</gene>
<accession>A0A3M8CTT0</accession>
<organism evidence="3 4">
    <name type="scientific">Brevibacillus nitrificans</name>
    <dbReference type="NCBI Taxonomy" id="651560"/>
    <lineage>
        <taxon>Bacteria</taxon>
        <taxon>Bacillati</taxon>
        <taxon>Bacillota</taxon>
        <taxon>Bacilli</taxon>
        <taxon>Bacillales</taxon>
        <taxon>Paenibacillaceae</taxon>
        <taxon>Brevibacillus</taxon>
    </lineage>
</organism>
<comment type="caution">
    <text evidence="3">The sequence shown here is derived from an EMBL/GenBank/DDBJ whole genome shotgun (WGS) entry which is preliminary data.</text>
</comment>
<dbReference type="Proteomes" id="UP000269573">
    <property type="component" value="Unassembled WGS sequence"/>
</dbReference>
<dbReference type="Gene3D" id="3.90.1340.10">
    <property type="entry name" value="Phage tail collar domain"/>
    <property type="match status" value="1"/>
</dbReference>
<feature type="compositionally biased region" description="Polar residues" evidence="1">
    <location>
        <begin position="112"/>
        <end position="126"/>
    </location>
</feature>
<dbReference type="SUPFAM" id="SSF88874">
    <property type="entry name" value="Receptor-binding domain of short tail fibre protein gp12"/>
    <property type="match status" value="1"/>
</dbReference>
<protein>
    <submittedName>
        <fullName evidence="3">Phage tail protein</fullName>
    </submittedName>
</protein>
<evidence type="ECO:0000256" key="1">
    <source>
        <dbReference type="SAM" id="MobiDB-lite"/>
    </source>
</evidence>
<dbReference type="EMBL" id="RHHU01000021">
    <property type="protein sequence ID" value="RNB79124.1"/>
    <property type="molecule type" value="Genomic_DNA"/>
</dbReference>
<feature type="domain" description="Phage tail collar" evidence="2">
    <location>
        <begin position="7"/>
        <end position="63"/>
    </location>
</feature>
<evidence type="ECO:0000313" key="3">
    <source>
        <dbReference type="EMBL" id="RNB79124.1"/>
    </source>
</evidence>
<evidence type="ECO:0000313" key="4">
    <source>
        <dbReference type="Proteomes" id="UP000269573"/>
    </source>
</evidence>
<sequence length="171" mass="17827">MAAPYVGEIRMFAGTYAPAGWAFCNGQILTISGNETLYQLIGTTYGGDGVDTFALPDLQGRIPLSMGTSTTGTTYVQGRMAGVESVTLMINQIPNHTHVPIAESGAGADTPAGNTWAKQPQSGYSTSTTALTQMNATAVGVAGGSQPHNNMMPSLTISFIISLYGIYPNQN</sequence>
<dbReference type="InterPro" id="IPR037053">
    <property type="entry name" value="Phage_tail_collar_dom_sf"/>
</dbReference>
<feature type="region of interest" description="Disordered" evidence="1">
    <location>
        <begin position="106"/>
        <end position="126"/>
    </location>
</feature>
<dbReference type="InterPro" id="IPR011083">
    <property type="entry name" value="Phage_tail_collar_dom"/>
</dbReference>
<name>A0A3M8CTT0_9BACL</name>
<keyword evidence="4" id="KW-1185">Reference proteome</keyword>
<proteinExistence type="predicted"/>